<dbReference type="Pfam" id="PF00480">
    <property type="entry name" value="ROK"/>
    <property type="match status" value="1"/>
</dbReference>
<accession>A0A1H1T6T9</accession>
<proteinExistence type="inferred from homology"/>
<dbReference type="SUPFAM" id="SSF46785">
    <property type="entry name" value="Winged helix' DNA-binding domain"/>
    <property type="match status" value="1"/>
</dbReference>
<dbReference type="Proteomes" id="UP000182126">
    <property type="component" value="Chromosome I"/>
</dbReference>
<dbReference type="Gene3D" id="3.30.420.40">
    <property type="match status" value="2"/>
</dbReference>
<dbReference type="GO" id="GO:0016301">
    <property type="term" value="F:kinase activity"/>
    <property type="evidence" value="ECO:0007669"/>
    <property type="project" value="UniProtKB-KW"/>
</dbReference>
<dbReference type="SUPFAM" id="SSF53067">
    <property type="entry name" value="Actin-like ATPase domain"/>
    <property type="match status" value="1"/>
</dbReference>
<dbReference type="PANTHER" id="PTHR18964">
    <property type="entry name" value="ROK (REPRESSOR, ORF, KINASE) FAMILY"/>
    <property type="match status" value="1"/>
</dbReference>
<dbReference type="RefSeq" id="WP_060923386.1">
    <property type="nucleotide sequence ID" value="NZ_JBFBMG010000002.1"/>
</dbReference>
<keyword evidence="2" id="KW-0418">Kinase</keyword>
<evidence type="ECO:0000313" key="2">
    <source>
        <dbReference type="EMBL" id="SDS55891.1"/>
    </source>
</evidence>
<comment type="similarity">
    <text evidence="1">Belongs to the ROK (NagC/XylR) family.</text>
</comment>
<dbReference type="eggNOG" id="COG1940">
    <property type="taxonomic scope" value="Bacteria"/>
</dbReference>
<gene>
    <name evidence="2" type="ORF">SAMN04489809_2124</name>
</gene>
<organism evidence="2 3">
    <name type="scientific">Microbacterium paraoxydans</name>
    <dbReference type="NCBI Taxonomy" id="199592"/>
    <lineage>
        <taxon>Bacteria</taxon>
        <taxon>Bacillati</taxon>
        <taxon>Actinomycetota</taxon>
        <taxon>Actinomycetes</taxon>
        <taxon>Micrococcales</taxon>
        <taxon>Microbacteriaceae</taxon>
        <taxon>Microbacterium</taxon>
    </lineage>
</organism>
<dbReference type="GeneID" id="36299813"/>
<evidence type="ECO:0000256" key="1">
    <source>
        <dbReference type="ARBA" id="ARBA00006479"/>
    </source>
</evidence>
<evidence type="ECO:0000313" key="3">
    <source>
        <dbReference type="Proteomes" id="UP000182126"/>
    </source>
</evidence>
<dbReference type="AlphaFoldDB" id="A0A1H1T6T9"/>
<dbReference type="EMBL" id="LT629770">
    <property type="protein sequence ID" value="SDS55891.1"/>
    <property type="molecule type" value="Genomic_DNA"/>
</dbReference>
<dbReference type="Gene3D" id="1.10.10.10">
    <property type="entry name" value="Winged helix-like DNA-binding domain superfamily/Winged helix DNA-binding domain"/>
    <property type="match status" value="1"/>
</dbReference>
<dbReference type="InterPro" id="IPR036390">
    <property type="entry name" value="WH_DNA-bd_sf"/>
</dbReference>
<dbReference type="InterPro" id="IPR000600">
    <property type="entry name" value="ROK"/>
</dbReference>
<dbReference type="PANTHER" id="PTHR18964:SF149">
    <property type="entry name" value="BIFUNCTIONAL UDP-N-ACETYLGLUCOSAMINE 2-EPIMERASE_N-ACETYLMANNOSAMINE KINASE"/>
    <property type="match status" value="1"/>
</dbReference>
<protein>
    <submittedName>
        <fullName evidence="2">Sugar kinase of the NBD/HSP70 family, may contain an N-terminal HTH domain</fullName>
    </submittedName>
</protein>
<reference evidence="2 3" key="1">
    <citation type="submission" date="2016-10" db="EMBL/GenBank/DDBJ databases">
        <authorList>
            <person name="de Groot N.N."/>
        </authorList>
    </citation>
    <scope>NUCLEOTIDE SEQUENCE [LARGE SCALE GENOMIC DNA]</scope>
    <source>
        <strain evidence="2 3">DSM 15019</strain>
    </source>
</reference>
<dbReference type="InterPro" id="IPR043129">
    <property type="entry name" value="ATPase_NBD"/>
</dbReference>
<keyword evidence="2" id="KW-0808">Transferase</keyword>
<dbReference type="InterPro" id="IPR036388">
    <property type="entry name" value="WH-like_DNA-bd_sf"/>
</dbReference>
<name>A0A1H1T6T9_9MICO</name>
<sequence>MFTHDDALDTQAAVRRANLRRALQLVFQASGSQTRAGIARATGLTAATASSLVAELIEHRLIAEGEQAVSTGGKRATTLSIDAEHHLILVLVVQPTSAYLALVALDGSEVARRSIAYTVQTRDRVLDETVAEVVATSGERLLAVGVQVPGTTDGRTVLESVQLEWHEVPLADRFESITGVPVLLVNDVDAEAIAEAGLDAAPSGYRLFIHSGGGIGAAVTLDGELAPGPRDRAGEIGHVQVVFGDAARPCRCGRRGCLESAAAMGPMLGEEFSDALDVPAVRALVSRADQALIDDGARALARAIKLIGALLDPIEVVIGGPATELGPRFLERVRAESGYPARGTADVPIRYADPRVTPSAGTAQAALTAVLGVRWSPDQLRAGGPRP</sequence>